<dbReference type="InterPro" id="IPR032830">
    <property type="entry name" value="XPB/Ssl2_N"/>
</dbReference>
<evidence type="ECO:0000259" key="1">
    <source>
        <dbReference type="Pfam" id="PF13625"/>
    </source>
</evidence>
<name>A0A516G854_9MICO</name>
<accession>A0A516G854</accession>
<protein>
    <recommendedName>
        <fullName evidence="1">Helicase XPB/Ssl2 N-terminal domain-containing protein</fullName>
    </recommendedName>
</protein>
<dbReference type="AlphaFoldDB" id="A0A516G854"/>
<feature type="domain" description="Helicase XPB/Ssl2 N-terminal" evidence="1">
    <location>
        <begin position="462"/>
        <end position="584"/>
    </location>
</feature>
<dbReference type="Proteomes" id="UP000315395">
    <property type="component" value="Chromosome"/>
</dbReference>
<gene>
    <name evidence="2" type="ORF">FNH13_04585</name>
</gene>
<sequence length="740" mass="78147">MSTRARSLADDLRGRSPEELAALLVARPDLARPTPADLTTLAARATTRSSVQRALDGLDLALLQTLEVVCVLGAAQLGDIAAALGEARRSPRVTELIDQLCDLALCWRSPEGYRAARTVQEVIGAPAGLGPDSEDAPTGEPLTQALQGLGPRARAILDALTWGPPVGVLPAGGSGDHAMREAGEQLLQRHLLHPTDESHVLLPRQVALHLREGQVHRQPELEPPVPDDPALDTDLVDATAGGRAAQLLEQAGELLDEWGTRPARVLRTGGLAVRDLARVATLLETTTAEAAWLVEVLHAAGLLGADTSPDPAWMPTGDADDWAELPAGQRWAVLANAWHRMVAAPSLVGSADGSGKVNALSTQTSWPFGRQRRQDVLAALASLPPGTAPAADFLGDLLRWRHPIRMTRSADPGVQVVLREADWAGLTGRGALSTAAHGILTGDPAAAGQQMDAHIPEAVEHVLVQADLTAVAPGRLDGPARSVMRLLGEVESRGGATVHRITEAGIRRALDLGWSADRVLSEVSSISRTGVPQPLEYLVRDVARRHGVARVGSVGSYVRSDDAALLDRVLADRGVALLQLRRIAPTVLVSPVPATTVLDVLREGQYGPVAEGTDGGMTLVSLQDHRAPRRSTTPTRVSTVDAETARRIVEVMVGAESTRPRGGNGLPAATDPVVTSALLREAAAERLPVWIGYADEVGGIQRLLLRPTAVEQGRVRGTVADQDAPRTFLLHRISGVAAAD</sequence>
<dbReference type="EMBL" id="CP041616">
    <property type="protein sequence ID" value="QDO87709.1"/>
    <property type="molecule type" value="Genomic_DNA"/>
</dbReference>
<dbReference type="KEGG" id="orz:FNH13_04585"/>
<dbReference type="Pfam" id="PF13625">
    <property type="entry name" value="Helicase_C_3"/>
    <property type="match status" value="1"/>
</dbReference>
<keyword evidence="3" id="KW-1185">Reference proteome</keyword>
<reference evidence="2 3" key="1">
    <citation type="submission" date="2019-07" db="EMBL/GenBank/DDBJ databases">
        <title>complete genome sequencing of Ornithinimicrobium sp. H23M54.</title>
        <authorList>
            <person name="Bae J.-W."/>
            <person name="Lee S.-Y."/>
        </authorList>
    </citation>
    <scope>NUCLEOTIDE SEQUENCE [LARGE SCALE GENOMIC DNA]</scope>
    <source>
        <strain evidence="2 3">H23M54</strain>
    </source>
</reference>
<proteinExistence type="predicted"/>
<organism evidence="2 3">
    <name type="scientific">Ornithinimicrobium ciconiae</name>
    <dbReference type="NCBI Taxonomy" id="2594265"/>
    <lineage>
        <taxon>Bacteria</taxon>
        <taxon>Bacillati</taxon>
        <taxon>Actinomycetota</taxon>
        <taxon>Actinomycetes</taxon>
        <taxon>Micrococcales</taxon>
        <taxon>Ornithinimicrobiaceae</taxon>
        <taxon>Ornithinimicrobium</taxon>
    </lineage>
</organism>
<evidence type="ECO:0000313" key="3">
    <source>
        <dbReference type="Proteomes" id="UP000315395"/>
    </source>
</evidence>
<evidence type="ECO:0000313" key="2">
    <source>
        <dbReference type="EMBL" id="QDO87709.1"/>
    </source>
</evidence>
<dbReference type="RefSeq" id="WP_143782386.1">
    <property type="nucleotide sequence ID" value="NZ_CP041616.1"/>
</dbReference>
<dbReference type="OrthoDB" id="3415124at2"/>